<keyword evidence="2 6" id="KW-0812">Transmembrane</keyword>
<keyword evidence="9" id="KW-1185">Reference proteome</keyword>
<dbReference type="InterPro" id="IPR049326">
    <property type="entry name" value="Rhodopsin_dom_fungi"/>
</dbReference>
<dbReference type="OrthoDB" id="5022096at2759"/>
<dbReference type="AlphaFoldDB" id="A0A5N5WFV8"/>
<dbReference type="PANTHER" id="PTHR33048">
    <property type="entry name" value="PTH11-LIKE INTEGRAL MEMBRANE PROTEIN (AFU_ORTHOLOGUE AFUA_5G11245)"/>
    <property type="match status" value="1"/>
</dbReference>
<feature type="domain" description="Rhodopsin" evidence="7">
    <location>
        <begin position="49"/>
        <end position="290"/>
    </location>
</feature>
<gene>
    <name evidence="8" type="ORF">BDV29DRAFT_186678</name>
</gene>
<protein>
    <recommendedName>
        <fullName evidence="7">Rhodopsin domain-containing protein</fullName>
    </recommendedName>
</protein>
<keyword evidence="4 6" id="KW-0472">Membrane</keyword>
<dbReference type="Pfam" id="PF20684">
    <property type="entry name" value="Fung_rhodopsin"/>
    <property type="match status" value="1"/>
</dbReference>
<organism evidence="8 9">
    <name type="scientific">Aspergillus leporis</name>
    <dbReference type="NCBI Taxonomy" id="41062"/>
    <lineage>
        <taxon>Eukaryota</taxon>
        <taxon>Fungi</taxon>
        <taxon>Dikarya</taxon>
        <taxon>Ascomycota</taxon>
        <taxon>Pezizomycotina</taxon>
        <taxon>Eurotiomycetes</taxon>
        <taxon>Eurotiomycetidae</taxon>
        <taxon>Eurotiales</taxon>
        <taxon>Aspergillaceae</taxon>
        <taxon>Aspergillus</taxon>
        <taxon>Aspergillus subgen. Circumdati</taxon>
    </lineage>
</organism>
<evidence type="ECO:0000256" key="5">
    <source>
        <dbReference type="ARBA" id="ARBA00038359"/>
    </source>
</evidence>
<feature type="transmembrane region" description="Helical" evidence="6">
    <location>
        <begin position="229"/>
        <end position="249"/>
    </location>
</feature>
<reference evidence="8 9" key="1">
    <citation type="submission" date="2019-04" db="EMBL/GenBank/DDBJ databases">
        <title>Friends and foes A comparative genomics study of 23 Aspergillus species from section Flavi.</title>
        <authorList>
            <consortium name="DOE Joint Genome Institute"/>
            <person name="Kjaerbolling I."/>
            <person name="Vesth T."/>
            <person name="Frisvad J.C."/>
            <person name="Nybo J.L."/>
            <person name="Theobald S."/>
            <person name="Kildgaard S."/>
            <person name="Isbrandt T."/>
            <person name="Kuo A."/>
            <person name="Sato A."/>
            <person name="Lyhne E.K."/>
            <person name="Kogle M.E."/>
            <person name="Wiebenga A."/>
            <person name="Kun R.S."/>
            <person name="Lubbers R.J."/>
            <person name="Makela M.R."/>
            <person name="Barry K."/>
            <person name="Chovatia M."/>
            <person name="Clum A."/>
            <person name="Daum C."/>
            <person name="Haridas S."/>
            <person name="He G."/>
            <person name="LaButti K."/>
            <person name="Lipzen A."/>
            <person name="Mondo S."/>
            <person name="Riley R."/>
            <person name="Salamov A."/>
            <person name="Simmons B.A."/>
            <person name="Magnuson J.K."/>
            <person name="Henrissat B."/>
            <person name="Mortensen U.H."/>
            <person name="Larsen T.O."/>
            <person name="Devries R.P."/>
            <person name="Grigoriev I.V."/>
            <person name="Machida M."/>
            <person name="Baker S.E."/>
            <person name="Andersen M.R."/>
        </authorList>
    </citation>
    <scope>NUCLEOTIDE SEQUENCE [LARGE SCALE GENOMIC DNA]</scope>
    <source>
        <strain evidence="8 9">CBS 151.66</strain>
    </source>
</reference>
<comment type="similarity">
    <text evidence="5">Belongs to the SAT4 family.</text>
</comment>
<keyword evidence="3 6" id="KW-1133">Transmembrane helix</keyword>
<evidence type="ECO:0000256" key="1">
    <source>
        <dbReference type="ARBA" id="ARBA00004141"/>
    </source>
</evidence>
<dbReference type="Proteomes" id="UP000326565">
    <property type="component" value="Unassembled WGS sequence"/>
</dbReference>
<feature type="transmembrane region" description="Helical" evidence="6">
    <location>
        <begin position="196"/>
        <end position="217"/>
    </location>
</feature>
<evidence type="ECO:0000313" key="9">
    <source>
        <dbReference type="Proteomes" id="UP000326565"/>
    </source>
</evidence>
<evidence type="ECO:0000256" key="4">
    <source>
        <dbReference type="ARBA" id="ARBA00023136"/>
    </source>
</evidence>
<evidence type="ECO:0000259" key="7">
    <source>
        <dbReference type="Pfam" id="PF20684"/>
    </source>
</evidence>
<proteinExistence type="inferred from homology"/>
<evidence type="ECO:0000256" key="6">
    <source>
        <dbReference type="SAM" id="Phobius"/>
    </source>
</evidence>
<sequence length="401" mass="44105">MTYIVHSVGGLLPRQVASSSVDDPIDSRAPHILAIVGALTGLSGLLVALRCYVRLYILRKFLSDDGVIVAALLCACGVLACFVGESYHGVGRISLDIKQDDFQVLSEYMFYHAIVIVLGISLVKVSLALFLLRFASQNKILKRFIIGALVFLIIFTIACIMTLIFQCLPVKAAWDFSIRAKSKCYSMKTYLSIGEFNSAINIVTDFVFATLPVFMFYKVQVNKRTRISLMGILSLGYFACAAGIVKTVLQSQIFDEPDPYRDCQYLIWNCVELNVGIIAASFPTIKPLVKSLIGATISFTSGGRSGKRNGQGYHAQSSYIMHSLQHNNRTNNVDGKYSVQIGTVEQDHGSDGGSEENLTLRPTRVSVSRIVQTTEVIVHSEESGDIGIMRMGPTRTVDDRV</sequence>
<feature type="transmembrane region" description="Helical" evidence="6">
    <location>
        <begin position="65"/>
        <end position="88"/>
    </location>
</feature>
<accession>A0A5N5WFV8</accession>
<dbReference type="PANTHER" id="PTHR33048:SF167">
    <property type="entry name" value="INTEGRAL MEMBRANE PROTEIN"/>
    <property type="match status" value="1"/>
</dbReference>
<comment type="subcellular location">
    <subcellularLocation>
        <location evidence="1">Membrane</location>
        <topology evidence="1">Multi-pass membrane protein</topology>
    </subcellularLocation>
</comment>
<dbReference type="GO" id="GO:0016020">
    <property type="term" value="C:membrane"/>
    <property type="evidence" value="ECO:0007669"/>
    <property type="project" value="UniProtKB-SubCell"/>
</dbReference>
<dbReference type="InterPro" id="IPR052337">
    <property type="entry name" value="SAT4-like"/>
</dbReference>
<evidence type="ECO:0000256" key="2">
    <source>
        <dbReference type="ARBA" id="ARBA00022692"/>
    </source>
</evidence>
<feature type="transmembrane region" description="Helical" evidence="6">
    <location>
        <begin position="108"/>
        <end position="132"/>
    </location>
</feature>
<feature type="transmembrane region" description="Helical" evidence="6">
    <location>
        <begin position="32"/>
        <end position="53"/>
    </location>
</feature>
<feature type="transmembrane region" description="Helical" evidence="6">
    <location>
        <begin position="144"/>
        <end position="165"/>
    </location>
</feature>
<evidence type="ECO:0000256" key="3">
    <source>
        <dbReference type="ARBA" id="ARBA00022989"/>
    </source>
</evidence>
<dbReference type="EMBL" id="ML732555">
    <property type="protein sequence ID" value="KAB8067146.1"/>
    <property type="molecule type" value="Genomic_DNA"/>
</dbReference>
<evidence type="ECO:0000313" key="8">
    <source>
        <dbReference type="EMBL" id="KAB8067146.1"/>
    </source>
</evidence>
<name>A0A5N5WFV8_9EURO</name>